<feature type="region of interest" description="Disordered" evidence="6">
    <location>
        <begin position="1821"/>
        <end position="1873"/>
    </location>
</feature>
<dbReference type="GO" id="GO:0005813">
    <property type="term" value="C:centrosome"/>
    <property type="evidence" value="ECO:0007669"/>
    <property type="project" value="TreeGrafter"/>
</dbReference>
<feature type="domain" description="Nuclear mitotic apparatus protein 1 N-terminal hook" evidence="7">
    <location>
        <begin position="8"/>
        <end position="157"/>
    </location>
</feature>
<dbReference type="InterPro" id="IPR048724">
    <property type="entry name" value="NuMA_N_HOOK"/>
</dbReference>
<feature type="coiled-coil region" evidence="5">
    <location>
        <begin position="283"/>
        <end position="666"/>
    </location>
</feature>
<sequence>MELHGSTVDALLSWVNSLNVDEPVERLSQLQDLRAVIKIAAKLKGNVDEVTPVLQQPLDDRLNYLCTFLQRHCRYGLSAEKLVQWQKILHGESLEVEISKVIVLLFYYSNMKSKNPKECDDLDYKTQTVLASILRFLLENEDDLSLNEKLLHFLQRKERFPFSSDCASSSDDCMSPNVPMKRNPEVRFLELHRVASSSTMKSLADSPSSPMIEVLHMPQFQMRRLKKQLLEEQEFRDELELELSENKKRLAEKEAQLFLMQQRIDRLLVLNEKQTGQHEPRELEELREKNESLMMRLRDTLKQCQDMKTDKTQLERKNDQLAEENGDLAFKVRELSSRLSQLQAALNEATEEHEVSLSGWQQRQSQLESELNAAITEKKHLEERHLILQGKISILEDQLKKLGESSSQDKGERMGDVLKLESLQQEVVALTARSASLEAQVQHLGEEKAAVTAELESQKARFESEKMQLQDIVTNLQTSLSEITFQKERQNREAKAQEEKLTCQITTLKLEISKLKTSLTQKEEELLGLRTEVEEEKRQRGQLVETMKKQEETSKQSIEGLCHQVDQLSSALRQSEDKMTELSQKLESEVLQAAHLKQEGNKLVEERDSTLAMFNQYKSAKEEELSTLSQTLHTLEKNQQASQVAVEELKREKAELSVKVQELDATILDLLTKCQNLDSENETQSKAHANTLESLKSQFDEQKSQLGAYEQRISTMESTAEENAHLREQLLSMEDTAKSLREQLEEVNARHASYVEGEGKVVSKLEEELKNFSASRDQALRELQEEKATSKRLESQLKDLEIKHRAMSGRLQVKQEELETEANRWRSKCEEAQRGMAQNSQQMEEEMERMRQQTLEREKAKASEAEAKAREVMSAHSENLSKLHGELSKAQSLIKEKEAEEQKLRNAAKSLEEKLTLSQREEKERFSQLEQSFDKASRDLRGLSKELAEEKLQKAELEDKLKKLEEQKTQKMSLLQSEMSDVQAAIKHRETEAQKLLEEVTSLRSQMEASNIKHREEVTQKSHAIRQLEEEKARALADLAAKTTSKMEVEAQLQKSVDTHKIEFGSLQNQLSRSLDLITQKECELERLTKDAASKEDQLRSAHQKGTKLAEELTALKAFEERSSALEKEIAGYAGNAKAMEAEITDLKTAVHEKEKAIQSLEQVLKGKEKNQASIQEQQQATLDQVKALKSTVAELERKRSEQDQKIALARKEAADAKTVASEKLSVFEKQKEGIEDLQARIQQEQQKTRELVKQLEDSQLSQADKESSLEALKKELYHKVQELEQSQKALAEMDREKSTAHSKTQEAERRLAKSREHAARYQMDVEKKTEVIVMMETEVKSLMTKFNSTNKSCEEVKELLGSEQSKNAMLEGRLAKLQVDLDSSSKGLVEKDGAVATLKTEVTTYREEIEKQRASLEELQKKSSSHSGQTEALEQQVRSWKETCAQKEEQMSGLQQQLSSSQHTLEELAALKNAYQELKAERAAVDEKYKEELGVHQKNAEHLQAELVKTKGEITELLALKDTVGQQERELQLLQAEKAGHLEQVSELQRVKSQLVGENKALSQATDQEAKKTEAELAKVQEHHSQELQALRVQYEKAVGDGKEQVQELSQKLEAITSKYDHAKTRVMEDRQKFQEERQKLHHQVEQLEAAKKEQSEQVQELNKQLGQQEKTLQSHQQKLQMKDSELSDEVERKQKRVAELETLLEQQTQAVEHYKTQMDKAKVHYDAKKLQIQELSETLEKVSRDQELLRKENADIKLESERVSKELQHSLLHSKEAEQTCKSLTTQVKTLEAQVEYADRQLRELGKFQIATDAMKSRETLCPPQGARRNQADVSIDSLDLSDEEKPMNSTGNNGGSHQEATSSGSLESLATGRLPGKVESLESLYFTPIPNRAQAKMDSSIGSIGDFSLDSSKKTRSARRRTTQVINITMTKRTKEEPEPESANTSFYSLRSAQSHQNLQENPRRGGRPQSAVSAPALSSMPSQESLTRPELTSSDDSLNNSVLMNLPGYRPTTRSSARLSQGGRSSFYLSTCQDEPDPQDDWNRIAELQLRNRACPPHLKTSYPLESRPSILASTVTDEEVKMGDPKETLRRASMLPTQIQESSASTRRMTLASSTTDLSWGGNVTTRQQRKRVSEEPHQGADTPESKKSASCFPRPMTPKDKHDSRKLAAAESKTNVSQQQAQTSRRQSLAFSVLNTPKKFGSSLLRRGASKKTETPRNSPRARGTGGSTSSTSSKSPLHAIRKSPSRRSPRVSSTKSPKTMSKVGSHRRWRPRRSSPEYPG</sequence>
<comment type="subcellular location">
    <subcellularLocation>
        <location evidence="1">Cytoplasm</location>
    </subcellularLocation>
</comment>
<dbReference type="Proteomes" id="UP000694569">
    <property type="component" value="Unplaced"/>
</dbReference>
<dbReference type="GO" id="GO:0005876">
    <property type="term" value="C:spindle microtubule"/>
    <property type="evidence" value="ECO:0007669"/>
    <property type="project" value="TreeGrafter"/>
</dbReference>
<feature type="compositionally biased region" description="Basic and acidic residues" evidence="6">
    <location>
        <begin position="1292"/>
        <end position="1310"/>
    </location>
</feature>
<dbReference type="GeneTree" id="ENSGT00950000183078"/>
<dbReference type="GO" id="GO:0008017">
    <property type="term" value="F:microtubule binding"/>
    <property type="evidence" value="ECO:0007669"/>
    <property type="project" value="TreeGrafter"/>
</dbReference>
<gene>
    <name evidence="8" type="primary">NUMA1</name>
</gene>
<dbReference type="InterPro" id="IPR048726">
    <property type="entry name" value="NuMA_LGNBD"/>
</dbReference>
<feature type="compositionally biased region" description="Polar residues" evidence="6">
    <location>
        <begin position="2016"/>
        <end position="2025"/>
    </location>
</feature>
<evidence type="ECO:0000313" key="9">
    <source>
        <dbReference type="Proteomes" id="UP000694569"/>
    </source>
</evidence>
<feature type="compositionally biased region" description="Basic residues" evidence="6">
    <location>
        <begin position="2246"/>
        <end position="2256"/>
    </location>
</feature>
<dbReference type="InterPro" id="IPR051841">
    <property type="entry name" value="MT-Golgi_org_protein"/>
</dbReference>
<feature type="compositionally biased region" description="Polar residues" evidence="6">
    <location>
        <begin position="1666"/>
        <end position="1681"/>
    </location>
</feature>
<feature type="region of interest" description="Disordered" evidence="6">
    <location>
        <begin position="1291"/>
        <end position="1310"/>
    </location>
</feature>
<dbReference type="OrthoDB" id="2436455at2759"/>
<feature type="compositionally biased region" description="Basic and acidic residues" evidence="6">
    <location>
        <begin position="2137"/>
        <end position="2153"/>
    </location>
</feature>
<feature type="compositionally biased region" description="Low complexity" evidence="6">
    <location>
        <begin position="2183"/>
        <end position="2194"/>
    </location>
</feature>
<feature type="coiled-coil region" evidence="5">
    <location>
        <begin position="222"/>
        <end position="256"/>
    </location>
</feature>
<feature type="region of interest" description="Disordered" evidence="6">
    <location>
        <begin position="1666"/>
        <end position="1687"/>
    </location>
</feature>
<reference evidence="8" key="1">
    <citation type="submission" date="2025-08" db="UniProtKB">
        <authorList>
            <consortium name="Ensembl"/>
        </authorList>
    </citation>
    <scope>IDENTIFICATION</scope>
</reference>
<evidence type="ECO:0000256" key="1">
    <source>
        <dbReference type="ARBA" id="ARBA00004496"/>
    </source>
</evidence>
<protein>
    <submittedName>
        <fullName evidence="8">Nuclear mitotic apparatus protein 1</fullName>
    </submittedName>
</protein>
<dbReference type="Pfam" id="PF21670">
    <property type="entry name" value="HOOK_N_NuMA"/>
    <property type="match status" value="1"/>
</dbReference>
<feature type="compositionally biased region" description="Low complexity" evidence="6">
    <location>
        <begin position="2257"/>
        <end position="2266"/>
    </location>
</feature>
<keyword evidence="2" id="KW-0963">Cytoplasm</keyword>
<evidence type="ECO:0000256" key="3">
    <source>
        <dbReference type="ARBA" id="ARBA00022553"/>
    </source>
</evidence>
<dbReference type="PANTHER" id="PTHR18902">
    <property type="entry name" value="NUCLEAR MITOTIC APPARATUS PROTEIN 1-RELATED"/>
    <property type="match status" value="1"/>
</dbReference>
<dbReference type="CDD" id="cd22298">
    <property type="entry name" value="NuMA_LGNBD"/>
    <property type="match status" value="1"/>
</dbReference>
<feature type="compositionally biased region" description="Polar residues" evidence="6">
    <location>
        <begin position="1945"/>
        <end position="1964"/>
    </location>
</feature>
<proteinExistence type="predicted"/>
<evidence type="ECO:0000256" key="4">
    <source>
        <dbReference type="ARBA" id="ARBA00023054"/>
    </source>
</evidence>
<keyword evidence="9" id="KW-1185">Reference proteome</keyword>
<feature type="compositionally biased region" description="Polar residues" evidence="6">
    <location>
        <begin position="1983"/>
        <end position="2007"/>
    </location>
</feature>
<dbReference type="Gene3D" id="1.10.287.1490">
    <property type="match status" value="1"/>
</dbReference>
<evidence type="ECO:0000256" key="5">
    <source>
        <dbReference type="SAM" id="Coils"/>
    </source>
</evidence>
<organism evidence="8 9">
    <name type="scientific">Leptobrachium leishanense</name>
    <name type="common">Leishan spiny toad</name>
    <dbReference type="NCBI Taxonomy" id="445787"/>
    <lineage>
        <taxon>Eukaryota</taxon>
        <taxon>Metazoa</taxon>
        <taxon>Chordata</taxon>
        <taxon>Craniata</taxon>
        <taxon>Vertebrata</taxon>
        <taxon>Euteleostomi</taxon>
        <taxon>Amphibia</taxon>
        <taxon>Batrachia</taxon>
        <taxon>Anura</taxon>
        <taxon>Pelobatoidea</taxon>
        <taxon>Megophryidae</taxon>
        <taxon>Leptobrachium</taxon>
    </lineage>
</organism>
<feature type="compositionally biased region" description="Basic and acidic residues" evidence="6">
    <location>
        <begin position="2163"/>
        <end position="2174"/>
    </location>
</feature>
<evidence type="ECO:0000256" key="2">
    <source>
        <dbReference type="ARBA" id="ARBA00022490"/>
    </source>
</evidence>
<evidence type="ECO:0000256" key="6">
    <source>
        <dbReference type="SAM" id="MobiDB-lite"/>
    </source>
</evidence>
<accession>A0A8C5QN59</accession>
<reference evidence="8" key="2">
    <citation type="submission" date="2025-09" db="UniProtKB">
        <authorList>
            <consortium name="Ensembl"/>
        </authorList>
    </citation>
    <scope>IDENTIFICATION</scope>
</reference>
<feature type="compositionally biased region" description="Polar residues" evidence="6">
    <location>
        <begin position="1850"/>
        <end position="1871"/>
    </location>
</feature>
<dbReference type="GO" id="GO:0000922">
    <property type="term" value="C:spindle pole"/>
    <property type="evidence" value="ECO:0007669"/>
    <property type="project" value="TreeGrafter"/>
</dbReference>
<keyword evidence="3" id="KW-0597">Phosphoprotein</keyword>
<feature type="region of interest" description="Disordered" evidence="6">
    <location>
        <begin position="2100"/>
        <end position="2287"/>
    </location>
</feature>
<name>A0A8C5QN59_9ANUR</name>
<evidence type="ECO:0000259" key="7">
    <source>
        <dbReference type="Pfam" id="PF21670"/>
    </source>
</evidence>
<feature type="compositionally biased region" description="Polar residues" evidence="6">
    <location>
        <begin position="2100"/>
        <end position="2132"/>
    </location>
</feature>
<evidence type="ECO:0000313" key="8">
    <source>
        <dbReference type="Ensembl" id="ENSLLEP00000040004.1"/>
    </source>
</evidence>
<dbReference type="PANTHER" id="PTHR18902:SF24">
    <property type="entry name" value="NUCLEAR MITOTIC APPARATUS PROTEIN 1"/>
    <property type="match status" value="1"/>
</dbReference>
<dbReference type="Ensembl" id="ENSLLET00000041619.1">
    <property type="protein sequence ID" value="ENSLLEP00000040004.1"/>
    <property type="gene ID" value="ENSLLEG00000025144.1"/>
</dbReference>
<dbReference type="GO" id="GO:0000132">
    <property type="term" value="P:establishment of mitotic spindle orientation"/>
    <property type="evidence" value="ECO:0007669"/>
    <property type="project" value="TreeGrafter"/>
</dbReference>
<keyword evidence="4 5" id="KW-0175">Coiled coil</keyword>
<feature type="coiled-coil region" evidence="5">
    <location>
        <begin position="692"/>
        <end position="1045"/>
    </location>
</feature>
<feature type="compositionally biased region" description="Basic residues" evidence="6">
    <location>
        <begin position="2271"/>
        <end position="2280"/>
    </location>
</feature>
<feature type="region of interest" description="Disordered" evidence="6">
    <location>
        <begin position="1904"/>
        <end position="2025"/>
    </location>
</feature>
<dbReference type="CDD" id="cd22224">
    <property type="entry name" value="HkD_NuMA"/>
    <property type="match status" value="1"/>
</dbReference>
<dbReference type="GO" id="GO:0005737">
    <property type="term" value="C:cytoplasm"/>
    <property type="evidence" value="ECO:0007669"/>
    <property type="project" value="UniProtKB-SubCell"/>
</dbReference>